<reference evidence="8" key="1">
    <citation type="journal article" date="2014" name="Int. J. Syst. Evol. Microbiol.">
        <title>Complete genome sequence of Corynebacterium casei LMG S-19264T (=DSM 44701T), isolated from a smear-ripened cheese.</title>
        <authorList>
            <consortium name="US DOE Joint Genome Institute (JGI-PGF)"/>
            <person name="Walter F."/>
            <person name="Albersmeier A."/>
            <person name="Kalinowski J."/>
            <person name="Ruckert C."/>
        </authorList>
    </citation>
    <scope>NUCLEOTIDE SEQUENCE</scope>
    <source>
        <strain evidence="8">JCM 12289</strain>
    </source>
</reference>
<evidence type="ECO:0000256" key="2">
    <source>
        <dbReference type="ARBA" id="ARBA00022679"/>
    </source>
</evidence>
<sequence length="325" mass="34804">MTRVQVTAGGRIHFGFQNLSLARERLYGGLGISLREPRFRIEAAPADELRCDDPDASEYAARALDLLDRPGIALTIHERLPAHVGLGSGTRLALATLAAVARAYDHEPRVRERAPQLGRGGRSGVGCATFETGGFVADAGHRAERFTTQPPAAGEWEVPEPIARHTLADSWRFVLVVPSITPGRSDDHEDRSIERVVEHADPSIADDIARIVAQQLLPAVAEDDWHAFGGAITAVSRLNGAWYADEQGGVYRPPLGDLIDVLERSPAVAGAGQSSWGPAVYGLTDDERAQTAREAAQDALSAAGVDGDVVICEPDNEGARIETME</sequence>
<evidence type="ECO:0000259" key="7">
    <source>
        <dbReference type="Pfam" id="PF08544"/>
    </source>
</evidence>
<accession>A0AAV3SIB0</accession>
<dbReference type="GO" id="GO:0016301">
    <property type="term" value="F:kinase activity"/>
    <property type="evidence" value="ECO:0007669"/>
    <property type="project" value="UniProtKB-KW"/>
</dbReference>
<name>A0AAV3SIB0_HALDO</name>
<dbReference type="InterPro" id="IPR020568">
    <property type="entry name" value="Ribosomal_Su5_D2-typ_SF"/>
</dbReference>
<evidence type="ECO:0000256" key="1">
    <source>
        <dbReference type="ARBA" id="ARBA00022605"/>
    </source>
</evidence>
<dbReference type="InterPro" id="IPR013750">
    <property type="entry name" value="GHMP_kinase_C_dom"/>
</dbReference>
<protein>
    <recommendedName>
        <fullName evidence="5">Beta-ribofuranosylaminobenzene 5'-phosphate synthase</fullName>
        <shortName evidence="5">Beta-RFA-P synthase</shortName>
        <ecNumber evidence="5">2.4.2.54</ecNumber>
    </recommendedName>
</protein>
<dbReference type="GO" id="GO:0008652">
    <property type="term" value="P:amino acid biosynthetic process"/>
    <property type="evidence" value="ECO:0007669"/>
    <property type="project" value="UniProtKB-KW"/>
</dbReference>
<dbReference type="RefSeq" id="WP_244698797.1">
    <property type="nucleotide sequence ID" value="NZ_BAAADN010000030.1"/>
</dbReference>
<dbReference type="PIRSF" id="PIRSF004884">
    <property type="entry name" value="Sugar_kin_arch"/>
    <property type="match status" value="1"/>
</dbReference>
<organism evidence="8 11">
    <name type="scientific">Halococcus dombrowskii</name>
    <dbReference type="NCBI Taxonomy" id="179637"/>
    <lineage>
        <taxon>Archaea</taxon>
        <taxon>Methanobacteriati</taxon>
        <taxon>Methanobacteriota</taxon>
        <taxon>Stenosarchaea group</taxon>
        <taxon>Halobacteria</taxon>
        <taxon>Halobacteriales</taxon>
        <taxon>Halococcaceae</taxon>
        <taxon>Halococcus</taxon>
    </lineage>
</organism>
<dbReference type="InterPro" id="IPR036554">
    <property type="entry name" value="GHMP_kinase_C_sf"/>
</dbReference>
<comment type="similarity">
    <text evidence="5">Belongs to the beta-RFA-P synthase family.</text>
</comment>
<dbReference type="InterPro" id="IPR014721">
    <property type="entry name" value="Ribsml_uS5_D2-typ_fold_subgr"/>
</dbReference>
<dbReference type="EMBL" id="BAAADN010000030">
    <property type="protein sequence ID" value="GAA0464012.1"/>
    <property type="molecule type" value="Genomic_DNA"/>
</dbReference>
<keyword evidence="1" id="KW-0028">Amino-acid biosynthesis</keyword>
<dbReference type="Gene3D" id="3.30.230.10">
    <property type="match status" value="1"/>
</dbReference>
<evidence type="ECO:0000259" key="6">
    <source>
        <dbReference type="Pfam" id="PF00288"/>
    </source>
</evidence>
<dbReference type="GO" id="GO:0043793">
    <property type="term" value="F:beta-ribofuranosylaminobenzene 5'-phosphate synthase activity"/>
    <property type="evidence" value="ECO:0007669"/>
    <property type="project" value="UniProtKB-EC"/>
</dbReference>
<feature type="domain" description="GHMP kinase N-terminal" evidence="6">
    <location>
        <begin position="59"/>
        <end position="124"/>
    </location>
</feature>
<evidence type="ECO:0000256" key="5">
    <source>
        <dbReference type="PIRNR" id="PIRNR004884"/>
    </source>
</evidence>
<keyword evidence="2 5" id="KW-0808">Transferase</keyword>
<dbReference type="Pfam" id="PF08544">
    <property type="entry name" value="GHMP_kinases_C"/>
    <property type="match status" value="1"/>
</dbReference>
<evidence type="ECO:0000313" key="11">
    <source>
        <dbReference type="Proteomes" id="UP001500962"/>
    </source>
</evidence>
<dbReference type="NCBIfam" id="TIGR00144">
    <property type="entry name" value="beta_RFAP_syn"/>
    <property type="match status" value="1"/>
</dbReference>
<dbReference type="InterPro" id="IPR004422">
    <property type="entry name" value="RFAP_synthase"/>
</dbReference>
<dbReference type="Pfam" id="PF00288">
    <property type="entry name" value="GHMP_kinases_N"/>
    <property type="match status" value="1"/>
</dbReference>
<dbReference type="PANTHER" id="PTHR20861">
    <property type="entry name" value="HOMOSERINE/4-DIPHOSPHOCYTIDYL-2-C-METHYL-D-ERYTHRITOL KINASE"/>
    <property type="match status" value="1"/>
</dbReference>
<dbReference type="AlphaFoldDB" id="A0AAV3SIB0"/>
<comment type="pathway">
    <text evidence="5">Cofactor biosynthesis; 5,6,7,8-tetrahydromethanopterin biosynthesis.</text>
</comment>
<comment type="catalytic activity">
    <reaction evidence="5">
        <text>5-phospho-alpha-D-ribose 1-diphosphate + 4-hydroxybenzoate + H(+) = 4-(beta-D-ribofuranosyl)phenol 5'-phosphate + CO2 + diphosphate</text>
        <dbReference type="Rhea" id="RHEA:48556"/>
        <dbReference type="ChEBI" id="CHEBI:15378"/>
        <dbReference type="ChEBI" id="CHEBI:16526"/>
        <dbReference type="ChEBI" id="CHEBI:17879"/>
        <dbReference type="ChEBI" id="CHEBI:33019"/>
        <dbReference type="ChEBI" id="CHEBI:58017"/>
        <dbReference type="ChEBI" id="CHEBI:82767"/>
        <dbReference type="EC" id="2.4.2.54"/>
    </reaction>
</comment>
<feature type="domain" description="GHMP kinase C-terminal" evidence="7">
    <location>
        <begin position="217"/>
        <end position="300"/>
    </location>
</feature>
<keyword evidence="10" id="KW-1185">Reference proteome</keyword>
<gene>
    <name evidence="8" type="ORF">GCM10008985_21070</name>
    <name evidence="9" type="ORF">MUK72_08345</name>
</gene>
<dbReference type="KEGG" id="hdo:MUK72_08345"/>
<reference evidence="8" key="3">
    <citation type="submission" date="2023-12" db="EMBL/GenBank/DDBJ databases">
        <authorList>
            <person name="Sun Q."/>
            <person name="Inoue M."/>
        </authorList>
    </citation>
    <scope>NUCLEOTIDE SEQUENCE</scope>
    <source>
        <strain evidence="8">JCM 12289</strain>
    </source>
</reference>
<dbReference type="EMBL" id="CP095005">
    <property type="protein sequence ID" value="UOO93980.1"/>
    <property type="molecule type" value="Genomic_DNA"/>
</dbReference>
<evidence type="ECO:0000256" key="4">
    <source>
        <dbReference type="ARBA" id="ARBA00022840"/>
    </source>
</evidence>
<dbReference type="PANTHER" id="PTHR20861:SF6">
    <property type="entry name" value="BETA-RIBOFURANOSYLPHENOL 5'-PHOSPHATE SYNTHASE"/>
    <property type="match status" value="1"/>
</dbReference>
<keyword evidence="5" id="KW-0328">Glycosyltransferase</keyword>
<dbReference type="GeneID" id="71761851"/>
<dbReference type="InterPro" id="IPR006204">
    <property type="entry name" value="GHMP_kinase_N_dom"/>
</dbReference>
<dbReference type="Proteomes" id="UP000830542">
    <property type="component" value="Chromosome"/>
</dbReference>
<dbReference type="EC" id="2.4.2.54" evidence="5"/>
<comment type="subunit">
    <text evidence="5">Homodimer.</text>
</comment>
<evidence type="ECO:0000313" key="9">
    <source>
        <dbReference type="EMBL" id="UOO93980.1"/>
    </source>
</evidence>
<dbReference type="Proteomes" id="UP001500962">
    <property type="component" value="Unassembled WGS sequence"/>
</dbReference>
<comment type="function">
    <text evidence="5">Catalyzes the condensation of 4-aminobenzoate (pABA) with 5-phospho-alpha-D-ribose 1-diphosphate (PRPP) to produce beta-ribofuranosylaminobenzene 5'-phosphate (beta-RFA-P).</text>
</comment>
<proteinExistence type="inferred from homology"/>
<keyword evidence="4" id="KW-0067">ATP-binding</keyword>
<reference evidence="9" key="2">
    <citation type="submission" date="2022-04" db="EMBL/GenBank/DDBJ databases">
        <title>Sequencing and genomic assembly of Halococcus dombrowskii.</title>
        <authorList>
            <person name="Lim S.W."/>
            <person name="MacLea K.S."/>
        </authorList>
    </citation>
    <scope>NUCLEOTIDE SEQUENCE</scope>
    <source>
        <strain evidence="9">H4</strain>
    </source>
</reference>
<dbReference type="Gene3D" id="3.30.70.890">
    <property type="entry name" value="GHMP kinase, C-terminal domain"/>
    <property type="match status" value="1"/>
</dbReference>
<evidence type="ECO:0000313" key="10">
    <source>
        <dbReference type="Proteomes" id="UP000830542"/>
    </source>
</evidence>
<evidence type="ECO:0000256" key="3">
    <source>
        <dbReference type="ARBA" id="ARBA00022741"/>
    </source>
</evidence>
<dbReference type="GO" id="GO:0005524">
    <property type="term" value="F:ATP binding"/>
    <property type="evidence" value="ECO:0007669"/>
    <property type="project" value="UniProtKB-UniRule"/>
</dbReference>
<keyword evidence="9" id="KW-0418">Kinase</keyword>
<keyword evidence="3" id="KW-0547">Nucleotide-binding</keyword>
<dbReference type="SUPFAM" id="SSF54211">
    <property type="entry name" value="Ribosomal protein S5 domain 2-like"/>
    <property type="match status" value="1"/>
</dbReference>
<evidence type="ECO:0000313" key="8">
    <source>
        <dbReference type="EMBL" id="GAA0464012.1"/>
    </source>
</evidence>